<dbReference type="GO" id="GO:0005783">
    <property type="term" value="C:endoplasmic reticulum"/>
    <property type="evidence" value="ECO:0000318"/>
    <property type="project" value="GO_Central"/>
</dbReference>
<dbReference type="InterPro" id="IPR036770">
    <property type="entry name" value="Ankyrin_rpt-contain_sf"/>
</dbReference>
<keyword evidence="2" id="KW-1185">Reference proteome</keyword>
<dbReference type="Gene3D" id="1.25.40.20">
    <property type="entry name" value="Ankyrin repeat-containing domain"/>
    <property type="match status" value="1"/>
</dbReference>
<dbReference type="EMBL" id="CM008967">
    <property type="protein sequence ID" value="PNW82548.1"/>
    <property type="molecule type" value="Genomic_DNA"/>
</dbReference>
<dbReference type="PaxDb" id="3055-EDP01719"/>
<gene>
    <name evidence="1" type="ORF">CHLRE_06g283450v5</name>
</gene>
<dbReference type="GeneID" id="66053773"/>
<proteinExistence type="predicted"/>
<dbReference type="PANTHER" id="PTHR12393:SF6">
    <property type="entry name" value="SPHINGOMYELIN PHOSPHODIESTERASE 2"/>
    <property type="match status" value="1"/>
</dbReference>
<dbReference type="Gramene" id="PNW82548">
    <property type="protein sequence ID" value="PNW82548"/>
    <property type="gene ID" value="CHLRE_06g283450v5"/>
</dbReference>
<dbReference type="GO" id="GO:0004620">
    <property type="term" value="F:phospholipase activity"/>
    <property type="evidence" value="ECO:0000318"/>
    <property type="project" value="GO_Central"/>
</dbReference>
<reference evidence="1 2" key="1">
    <citation type="journal article" date="2007" name="Science">
        <title>The Chlamydomonas genome reveals the evolution of key animal and plant functions.</title>
        <authorList>
            <person name="Merchant S.S."/>
            <person name="Prochnik S.E."/>
            <person name="Vallon O."/>
            <person name="Harris E.H."/>
            <person name="Karpowicz S.J."/>
            <person name="Witman G.B."/>
            <person name="Terry A."/>
            <person name="Salamov A."/>
            <person name="Fritz-Laylin L.K."/>
            <person name="Marechal-Drouard L."/>
            <person name="Marshall W.F."/>
            <person name="Qu L.H."/>
            <person name="Nelson D.R."/>
            <person name="Sanderfoot A.A."/>
            <person name="Spalding M.H."/>
            <person name="Kapitonov V.V."/>
            <person name="Ren Q."/>
            <person name="Ferris P."/>
            <person name="Lindquist E."/>
            <person name="Shapiro H."/>
            <person name="Lucas S.M."/>
            <person name="Grimwood J."/>
            <person name="Schmutz J."/>
            <person name="Cardol P."/>
            <person name="Cerutti H."/>
            <person name="Chanfreau G."/>
            <person name="Chen C.L."/>
            <person name="Cognat V."/>
            <person name="Croft M.T."/>
            <person name="Dent R."/>
            <person name="Dutcher S."/>
            <person name="Fernandez E."/>
            <person name="Fukuzawa H."/>
            <person name="Gonzalez-Ballester D."/>
            <person name="Gonzalez-Halphen D."/>
            <person name="Hallmann A."/>
            <person name="Hanikenne M."/>
            <person name="Hippler M."/>
            <person name="Inwood W."/>
            <person name="Jabbari K."/>
            <person name="Kalanon M."/>
            <person name="Kuras R."/>
            <person name="Lefebvre P.A."/>
            <person name="Lemaire S.D."/>
            <person name="Lobanov A.V."/>
            <person name="Lohr M."/>
            <person name="Manuell A."/>
            <person name="Meier I."/>
            <person name="Mets L."/>
            <person name="Mittag M."/>
            <person name="Mittelmeier T."/>
            <person name="Moroney J.V."/>
            <person name="Moseley J."/>
            <person name="Napoli C."/>
            <person name="Nedelcu A.M."/>
            <person name="Niyogi K."/>
            <person name="Novoselov S.V."/>
            <person name="Paulsen I.T."/>
            <person name="Pazour G."/>
            <person name="Purton S."/>
            <person name="Ral J.P."/>
            <person name="Riano-Pachon D.M."/>
            <person name="Riekhof W."/>
            <person name="Rymarquis L."/>
            <person name="Schroda M."/>
            <person name="Stern D."/>
            <person name="Umen J."/>
            <person name="Willows R."/>
            <person name="Wilson N."/>
            <person name="Zimmer S.L."/>
            <person name="Allmer J."/>
            <person name="Balk J."/>
            <person name="Bisova K."/>
            <person name="Chen C.J."/>
            <person name="Elias M."/>
            <person name="Gendler K."/>
            <person name="Hauser C."/>
            <person name="Lamb M.R."/>
            <person name="Ledford H."/>
            <person name="Long J.C."/>
            <person name="Minagawa J."/>
            <person name="Page M.D."/>
            <person name="Pan J."/>
            <person name="Pootakham W."/>
            <person name="Roje S."/>
            <person name="Rose A."/>
            <person name="Stahlberg E."/>
            <person name="Terauchi A.M."/>
            <person name="Yang P."/>
            <person name="Ball S."/>
            <person name="Bowler C."/>
            <person name="Dieckmann C.L."/>
            <person name="Gladyshev V.N."/>
            <person name="Green P."/>
            <person name="Jorgensen R."/>
            <person name="Mayfield S."/>
            <person name="Mueller-Roeber B."/>
            <person name="Rajamani S."/>
            <person name="Sayre R.T."/>
            <person name="Brokstein P."/>
            <person name="Dubchak I."/>
            <person name="Goodstein D."/>
            <person name="Hornick L."/>
            <person name="Huang Y.W."/>
            <person name="Jhaveri J."/>
            <person name="Luo Y."/>
            <person name="Martinez D."/>
            <person name="Ngau W.C."/>
            <person name="Otillar B."/>
            <person name="Poliakov A."/>
            <person name="Porter A."/>
            <person name="Szajkowski L."/>
            <person name="Werner G."/>
            <person name="Zhou K."/>
            <person name="Grigoriev I.V."/>
            <person name="Rokhsar D.S."/>
            <person name="Grossman A.R."/>
        </authorList>
    </citation>
    <scope>NUCLEOTIDE SEQUENCE [LARGE SCALE GENOMIC DNA]</scope>
    <source>
        <strain evidence="2">CC-503</strain>
    </source>
</reference>
<sequence length="657" mass="70712">MVDRPGLCLASTSWPAYDFVAQWGRPEPWRALSVWQRRRLLCLAASSAHAASLDAALAHCGVVATDDVLLAAAAGGNVEIVERLFSEGCSWSEVVTIAAAALGHLPVLKLLRQRGMLGLARTVPVSLRKVVMQAACRGGQLQVASWLEDELGWLELGDEGSAADAAEGGHVGLLKKLVARLPDRALRCRLFSHVACGCSLAVSQWFYRNCIGSAAATHMDVVLKVQAMASALGSRTSCWRSKIDWMLQSLWGPEPWRALERSATHDLWALASKQPDYLARLQHLAACGLAPQPNIPCPAVNAAQERHADALAWLIDSCHVEAGEDVVDAAAVGGCVGVLGVLRARGTAFKARHVAAAAGSINRLDAVRWLAEAAEGGTTSEWSETFRNVAVFGADQATLCYLHEQRGAAVDLKAVIVGGSEEAVEWAVRHYQQKRSGGIPAFSAEQFWGLGAACGNIAGVESLLRLGGLQLPLTPPHVRLTPHEMYDALMQPAILELWADDNVSCFGILRWWLQRLPAGKELTAAMWARVIDLARMAEHFPPHQMAWFKQRHLEAALAQLIKAERALPAPSKPSGHAGGSSGRDGGSAAAVVAVPMGLTAQQWNCLVPSPRLTPSEAAVVAARADVRSAEEALQCWDKWSYCGWNMVEEDQEESDEE</sequence>
<dbReference type="InParanoid" id="A0A2K3DPY5"/>
<dbReference type="GO" id="GO:0071944">
    <property type="term" value="C:cell periphery"/>
    <property type="evidence" value="ECO:0000318"/>
    <property type="project" value="GO_Central"/>
</dbReference>
<dbReference type="AlphaFoldDB" id="A0A2K3DPY5"/>
<dbReference type="Proteomes" id="UP000006906">
    <property type="component" value="Chromosome 6"/>
</dbReference>
<dbReference type="PANTHER" id="PTHR12393">
    <property type="entry name" value="SPHINGOMYELIN PHOSPHODIESTERASE RELATED"/>
    <property type="match status" value="1"/>
</dbReference>
<dbReference type="GO" id="GO:0046513">
    <property type="term" value="P:ceramide biosynthetic process"/>
    <property type="evidence" value="ECO:0000318"/>
    <property type="project" value="GO_Central"/>
</dbReference>
<dbReference type="OrthoDB" id="10635388at2759"/>
<protein>
    <submittedName>
        <fullName evidence="1">Uncharacterized protein</fullName>
    </submittedName>
</protein>
<dbReference type="KEGG" id="cre:CHLRE_06g283450v5"/>
<evidence type="ECO:0000313" key="2">
    <source>
        <dbReference type="Proteomes" id="UP000006906"/>
    </source>
</evidence>
<organism evidence="1 2">
    <name type="scientific">Chlamydomonas reinhardtii</name>
    <name type="common">Chlamydomonas smithii</name>
    <dbReference type="NCBI Taxonomy" id="3055"/>
    <lineage>
        <taxon>Eukaryota</taxon>
        <taxon>Viridiplantae</taxon>
        <taxon>Chlorophyta</taxon>
        <taxon>core chlorophytes</taxon>
        <taxon>Chlorophyceae</taxon>
        <taxon>CS clade</taxon>
        <taxon>Chlamydomonadales</taxon>
        <taxon>Chlamydomonadaceae</taxon>
        <taxon>Chlamydomonas</taxon>
    </lineage>
</organism>
<name>A0A2K3DPY5_CHLRE</name>
<dbReference type="RefSeq" id="XP_042924007.1">
    <property type="nucleotide sequence ID" value="XM_043063301.1"/>
</dbReference>
<evidence type="ECO:0000313" key="1">
    <source>
        <dbReference type="EMBL" id="PNW82548.1"/>
    </source>
</evidence>
<dbReference type="ExpressionAtlas" id="A0A2K3DPY5">
    <property type="expression patterns" value="differential"/>
</dbReference>
<accession>A0A2K3DPY5</accession>
<dbReference type="GO" id="GO:0016020">
    <property type="term" value="C:membrane"/>
    <property type="evidence" value="ECO:0000318"/>
    <property type="project" value="GO_Central"/>
</dbReference>
<dbReference type="GO" id="GO:0030149">
    <property type="term" value="P:sphingolipid catabolic process"/>
    <property type="evidence" value="ECO:0000318"/>
    <property type="project" value="GO_Central"/>
</dbReference>